<evidence type="ECO:0000259" key="3">
    <source>
        <dbReference type="Pfam" id="PF09349"/>
    </source>
</evidence>
<dbReference type="SUPFAM" id="SSF158694">
    <property type="entry name" value="UraD-Like"/>
    <property type="match status" value="1"/>
</dbReference>
<reference evidence="4 5" key="1">
    <citation type="journal article" date="2024" name="Commun. Biol.">
        <title>Comparative genomic analysis of thermophilic fungi reveals convergent evolutionary adaptations and gene losses.</title>
        <authorList>
            <person name="Steindorff A.S."/>
            <person name="Aguilar-Pontes M.V."/>
            <person name="Robinson A.J."/>
            <person name="Andreopoulos B."/>
            <person name="LaButti K."/>
            <person name="Kuo A."/>
            <person name="Mondo S."/>
            <person name="Riley R."/>
            <person name="Otillar R."/>
            <person name="Haridas S."/>
            <person name="Lipzen A."/>
            <person name="Grimwood J."/>
            <person name="Schmutz J."/>
            <person name="Clum A."/>
            <person name="Reid I.D."/>
            <person name="Moisan M.C."/>
            <person name="Butler G."/>
            <person name="Nguyen T.T.M."/>
            <person name="Dewar K."/>
            <person name="Conant G."/>
            <person name="Drula E."/>
            <person name="Henrissat B."/>
            <person name="Hansel C."/>
            <person name="Singer S."/>
            <person name="Hutchinson M.I."/>
            <person name="de Vries R.P."/>
            <person name="Natvig D.O."/>
            <person name="Powell A.J."/>
            <person name="Tsang A."/>
            <person name="Grigoriev I.V."/>
        </authorList>
    </citation>
    <scope>NUCLEOTIDE SEQUENCE [LARGE SCALE GENOMIC DNA]</scope>
    <source>
        <strain evidence="4 5">ATCC 24622</strain>
    </source>
</reference>
<comment type="caution">
    <text evidence="4">The sequence shown here is derived from an EMBL/GenBank/DDBJ whole genome shotgun (WGS) entry which is preliminary data.</text>
</comment>
<dbReference type="InterPro" id="IPR018020">
    <property type="entry name" value="OHCU_decarboxylase"/>
</dbReference>
<protein>
    <recommendedName>
        <fullName evidence="3">Oxo-4-hydroxy-4-carboxy-5-ureidoimidazoline decarboxylase domain-containing protein</fullName>
    </recommendedName>
</protein>
<dbReference type="PANTHER" id="PTHR37987">
    <property type="entry name" value="CHROMOSOME 9, WHOLE GENOME SHOTGUN SEQUENCE"/>
    <property type="match status" value="1"/>
</dbReference>
<sequence length="210" mass="22902">MSVMSDTSSRPSLPPITSLPTLSDASLASTLDLLFEPSEELHALALPVVRGAAPFASYAELVEALRQALLDVAARLERGIDVRTLRRQLHAVLESHPRLGERRVASPLSAEEQKNLRGGNADGASQEAEDEGLRRLRDLNGEYEKKFPGLRYVVFVNGRGRDVIIEDMKKRIARGDFAAEEREAINAMCDIAADRAAKLQAATLTPSLTS</sequence>
<evidence type="ECO:0000256" key="2">
    <source>
        <dbReference type="SAM" id="MobiDB-lite"/>
    </source>
</evidence>
<feature type="region of interest" description="Disordered" evidence="2">
    <location>
        <begin position="103"/>
        <end position="130"/>
    </location>
</feature>
<dbReference type="EMBL" id="JAZHXJ010000671">
    <property type="protein sequence ID" value="KAL1854313.1"/>
    <property type="molecule type" value="Genomic_DNA"/>
</dbReference>
<dbReference type="Pfam" id="PF09349">
    <property type="entry name" value="OHCU_decarbox"/>
    <property type="match status" value="1"/>
</dbReference>
<evidence type="ECO:0000313" key="4">
    <source>
        <dbReference type="EMBL" id="KAL1854313.1"/>
    </source>
</evidence>
<evidence type="ECO:0000313" key="5">
    <source>
        <dbReference type="Proteomes" id="UP001586593"/>
    </source>
</evidence>
<accession>A0ABR3W652</accession>
<dbReference type="Proteomes" id="UP001586593">
    <property type="component" value="Unassembled WGS sequence"/>
</dbReference>
<dbReference type="PANTHER" id="PTHR37987:SF1">
    <property type="entry name" value="OXO-4-HYDROXY-4-CARBOXY-5-UREIDOIMIDAZOLINE DECARBOXYLASE DOMAIN-CONTAINING PROTEIN"/>
    <property type="match status" value="1"/>
</dbReference>
<keyword evidence="1" id="KW-0659">Purine metabolism</keyword>
<proteinExistence type="predicted"/>
<keyword evidence="5" id="KW-1185">Reference proteome</keyword>
<feature type="domain" description="Oxo-4-hydroxy-4-carboxy-5-ureidoimidazoline decarboxylase" evidence="3">
    <location>
        <begin position="21"/>
        <end position="196"/>
    </location>
</feature>
<dbReference type="Gene3D" id="1.10.3330.10">
    <property type="entry name" value="Oxo-4-hydroxy-4-carboxy-5-ureidoimidazoline decarboxylase"/>
    <property type="match status" value="1"/>
</dbReference>
<gene>
    <name evidence="4" type="ORF">VTK73DRAFT_8801</name>
</gene>
<dbReference type="InterPro" id="IPR036778">
    <property type="entry name" value="OHCU_decarboxylase_sf"/>
</dbReference>
<organism evidence="4 5">
    <name type="scientific">Phialemonium thermophilum</name>
    <dbReference type="NCBI Taxonomy" id="223376"/>
    <lineage>
        <taxon>Eukaryota</taxon>
        <taxon>Fungi</taxon>
        <taxon>Dikarya</taxon>
        <taxon>Ascomycota</taxon>
        <taxon>Pezizomycotina</taxon>
        <taxon>Sordariomycetes</taxon>
        <taxon>Sordariomycetidae</taxon>
        <taxon>Cephalothecales</taxon>
        <taxon>Cephalothecaceae</taxon>
        <taxon>Phialemonium</taxon>
    </lineage>
</organism>
<name>A0ABR3W652_9PEZI</name>
<evidence type="ECO:0000256" key="1">
    <source>
        <dbReference type="ARBA" id="ARBA00022631"/>
    </source>
</evidence>